<dbReference type="Pfam" id="PF13528">
    <property type="entry name" value="Glyco_trans_1_3"/>
    <property type="match status" value="1"/>
</dbReference>
<evidence type="ECO:0000313" key="2">
    <source>
        <dbReference type="Proteomes" id="UP000283433"/>
    </source>
</evidence>
<organism evidence="1 2">
    <name type="scientific">Pelobium manganitolerans</name>
    <dbReference type="NCBI Taxonomy" id="1842495"/>
    <lineage>
        <taxon>Bacteria</taxon>
        <taxon>Pseudomonadati</taxon>
        <taxon>Bacteroidota</taxon>
        <taxon>Sphingobacteriia</taxon>
        <taxon>Sphingobacteriales</taxon>
        <taxon>Sphingobacteriaceae</taxon>
        <taxon>Pelobium</taxon>
    </lineage>
</organism>
<name>A0A419SBP2_9SPHI</name>
<evidence type="ECO:0000313" key="1">
    <source>
        <dbReference type="EMBL" id="RKD20244.1"/>
    </source>
</evidence>
<dbReference type="GO" id="GO:0016740">
    <property type="term" value="F:transferase activity"/>
    <property type="evidence" value="ECO:0007669"/>
    <property type="project" value="UniProtKB-KW"/>
</dbReference>
<protein>
    <submittedName>
        <fullName evidence="1">Glycosyl transferase</fullName>
    </submittedName>
</protein>
<dbReference type="AlphaFoldDB" id="A0A419SBP2"/>
<comment type="caution">
    <text evidence="1">The sequence shown here is derived from an EMBL/GenBank/DDBJ whole genome shotgun (WGS) entry which is preliminary data.</text>
</comment>
<keyword evidence="1" id="KW-0808">Transferase</keyword>
<dbReference type="EMBL" id="MBTA01000001">
    <property type="protein sequence ID" value="RKD20244.1"/>
    <property type="molecule type" value="Genomic_DNA"/>
</dbReference>
<sequence>MKILFAIQGTGNGHISRAREIVPLLEQYGTVDLLISGSQADVSLTQEIKYRFHGFSYVFGKKGGIDFWKTFKSMDLPRFFRDMRSVPFKTYDIIINDFEPITAWACKRYKLHSVSLSHQASFLSKNTPRPKKRGLLAELILKYYAPTTQQIGFHFKSYDSFIRTPVIRNEIRRLQPQNKGHYTVYLPAVDDKLIVQYLHQLPDVQWEVFSKHQRTPYRFKNVKVQYIDNEGFNQSLANSAGLFTGGGFEGPAEALFLKKKVIMMPMKDQFEQACNAAAAEELGIPIIHQINDDLVPTLRNWVDSDEKVNIHFPDETAEVVDSLIKNFGTKKN</sequence>
<keyword evidence="2" id="KW-1185">Reference proteome</keyword>
<gene>
    <name evidence="1" type="ORF">BCY91_01075</name>
</gene>
<accession>A0A419SBP2</accession>
<reference evidence="1 2" key="1">
    <citation type="submission" date="2016-07" db="EMBL/GenBank/DDBJ databases">
        <title>Genome of Pelobium manganitolerans.</title>
        <authorList>
            <person name="Wu S."/>
            <person name="Wang G."/>
        </authorList>
    </citation>
    <scope>NUCLEOTIDE SEQUENCE [LARGE SCALE GENOMIC DNA]</scope>
    <source>
        <strain evidence="1 2">YS-25</strain>
    </source>
</reference>
<dbReference type="Proteomes" id="UP000283433">
    <property type="component" value="Unassembled WGS sequence"/>
</dbReference>
<dbReference type="RefSeq" id="WP_120180159.1">
    <property type="nucleotide sequence ID" value="NZ_MBTA01000001.1"/>
</dbReference>
<dbReference type="OrthoDB" id="9793805at2"/>
<proteinExistence type="predicted"/>